<dbReference type="SMART" id="SM00091">
    <property type="entry name" value="PAS"/>
    <property type="match status" value="2"/>
</dbReference>
<dbReference type="Gene3D" id="3.30.450.20">
    <property type="entry name" value="PAS domain"/>
    <property type="match status" value="2"/>
</dbReference>
<dbReference type="SMART" id="SM00387">
    <property type="entry name" value="HATPase_c"/>
    <property type="match status" value="1"/>
</dbReference>
<dbReference type="SUPFAM" id="SSF55785">
    <property type="entry name" value="PYP-like sensor domain (PAS domain)"/>
    <property type="match status" value="2"/>
</dbReference>
<dbReference type="EMBL" id="JMPJ01000063">
    <property type="protein sequence ID" value="KFC79821.1"/>
    <property type="molecule type" value="Genomic_DNA"/>
</dbReference>
<dbReference type="InterPro" id="IPR035965">
    <property type="entry name" value="PAS-like_dom_sf"/>
</dbReference>
<dbReference type="InterPro" id="IPR050482">
    <property type="entry name" value="Sensor_HK_TwoCompSys"/>
</dbReference>
<sequence>MLDNKPLHEELSAATNLTDAAFENLRESVYIIDDNNRIAYANRHAMKLMGETAQTLYGKDILSFLHGHQEQNILALLWQVETTSYGDKFNVFYATQTQGIIPAEVCTSRFIYQQRQHATVVICDTRHRNDLHRFYYERENSLRGMLKNVPDVMLRVDTHLRCLYANEAAQRWLDYVDGPLVGQTLQNVLENSLLFQQIALSVRSVVQTGKLFENVLRKLDGEEESILQLRFIPEFSDRHVLKSVLITGQDITRQFKDDQLLKRTHEQLRQMTQQIQVSVENERKNIAREIHDELGQRLSTLRVVISLMHAEGRECSEQMQALKDIVDGTIRVVRDLSTILRPAVLNMGLIPALRWLRDESNKYHRDCCCTLEVNEDEIALSDEHTTAIFRVVQESLTNVYRHAQASRVHIKVVQTGSSLAIDVRDNGRGFDVNSVPSTAFGLLGMRERCTMLGWELQFCSQPQQGTHVRITGELPASY</sequence>
<dbReference type="Pfam" id="PF07730">
    <property type="entry name" value="HisKA_3"/>
    <property type="match status" value="1"/>
</dbReference>
<dbReference type="Pfam" id="PF02518">
    <property type="entry name" value="HATPase_c"/>
    <property type="match status" value="1"/>
</dbReference>
<keyword evidence="6" id="KW-1185">Reference proteome</keyword>
<dbReference type="InterPro" id="IPR013767">
    <property type="entry name" value="PAS_fold"/>
</dbReference>
<feature type="domain" description="PAS" evidence="4">
    <location>
        <begin position="138"/>
        <end position="190"/>
    </location>
</feature>
<dbReference type="SUPFAM" id="SSF55874">
    <property type="entry name" value="ATPase domain of HSP90 chaperone/DNA topoisomerase II/histidine kinase"/>
    <property type="match status" value="1"/>
</dbReference>
<dbReference type="GO" id="GO:0006355">
    <property type="term" value="P:regulation of DNA-templated transcription"/>
    <property type="evidence" value="ECO:0007669"/>
    <property type="project" value="InterPro"/>
</dbReference>
<proteinExistence type="predicted"/>
<dbReference type="InterPro" id="IPR000014">
    <property type="entry name" value="PAS"/>
</dbReference>
<accession>A0A085G7X6</accession>
<protein>
    <recommendedName>
        <fullName evidence="4">PAS domain-containing protein</fullName>
    </recommendedName>
</protein>
<dbReference type="PROSITE" id="PS50112">
    <property type="entry name" value="PAS"/>
    <property type="match status" value="2"/>
</dbReference>
<dbReference type="eggNOG" id="COG4585">
    <property type="taxonomic scope" value="Bacteria"/>
</dbReference>
<dbReference type="InterPro" id="IPR013656">
    <property type="entry name" value="PAS_4"/>
</dbReference>
<keyword evidence="1" id="KW-0808">Transferase</keyword>
<gene>
    <name evidence="5" type="ORF">GEAM_2604</name>
</gene>
<dbReference type="Pfam" id="PF00989">
    <property type="entry name" value="PAS"/>
    <property type="match status" value="1"/>
</dbReference>
<dbReference type="STRING" id="910964.GEAM_2604"/>
<dbReference type="RefSeq" id="WP_051899506.1">
    <property type="nucleotide sequence ID" value="NZ_JMPJ01000063.1"/>
</dbReference>
<dbReference type="AlphaFoldDB" id="A0A085G7X6"/>
<dbReference type="CDD" id="cd00130">
    <property type="entry name" value="PAS"/>
    <property type="match status" value="2"/>
</dbReference>
<dbReference type="InterPro" id="IPR011712">
    <property type="entry name" value="Sig_transdc_His_kin_sub3_dim/P"/>
</dbReference>
<evidence type="ECO:0000256" key="2">
    <source>
        <dbReference type="ARBA" id="ARBA00022777"/>
    </source>
</evidence>
<dbReference type="NCBIfam" id="TIGR00229">
    <property type="entry name" value="sensory_box"/>
    <property type="match status" value="1"/>
</dbReference>
<reference evidence="5 6" key="1">
    <citation type="submission" date="2014-05" db="EMBL/GenBank/DDBJ databases">
        <title>ATOL: Assembling a taxonomically balanced genome-scale reconstruction of the evolutionary history of the Enterobacteriaceae.</title>
        <authorList>
            <person name="Plunkett G.III."/>
            <person name="Neeno-Eckwall E.C."/>
            <person name="Glasner J.D."/>
            <person name="Perna N.T."/>
        </authorList>
    </citation>
    <scope>NUCLEOTIDE SEQUENCE [LARGE SCALE GENOMIC DNA]</scope>
    <source>
        <strain evidence="5 6">ATCC 33852</strain>
    </source>
</reference>
<dbReference type="InterPro" id="IPR036890">
    <property type="entry name" value="HATPase_C_sf"/>
</dbReference>
<organism evidence="5 6">
    <name type="scientific">Ewingella americana (strain ATCC 33852 / DSM 4580 / CCUG 14506 / JCM 5911 / LMG 7869 / NCTC 12157 / CDC 1468-78)</name>
    <dbReference type="NCBI Taxonomy" id="910964"/>
    <lineage>
        <taxon>Bacteria</taxon>
        <taxon>Pseudomonadati</taxon>
        <taxon>Pseudomonadota</taxon>
        <taxon>Gammaproteobacteria</taxon>
        <taxon>Enterobacterales</taxon>
        <taxon>Yersiniaceae</taxon>
        <taxon>Ewingella</taxon>
    </lineage>
</organism>
<evidence type="ECO:0000256" key="3">
    <source>
        <dbReference type="ARBA" id="ARBA00023012"/>
    </source>
</evidence>
<keyword evidence="2" id="KW-0418">Kinase</keyword>
<dbReference type="GO" id="GO:0046983">
    <property type="term" value="F:protein dimerization activity"/>
    <property type="evidence" value="ECO:0007669"/>
    <property type="project" value="InterPro"/>
</dbReference>
<name>A0A085G7X6_EWIA3</name>
<evidence type="ECO:0000313" key="5">
    <source>
        <dbReference type="EMBL" id="KFC79821.1"/>
    </source>
</evidence>
<dbReference type="OrthoDB" id="9797605at2"/>
<dbReference type="GO" id="GO:0016020">
    <property type="term" value="C:membrane"/>
    <property type="evidence" value="ECO:0007669"/>
    <property type="project" value="InterPro"/>
</dbReference>
<dbReference type="PANTHER" id="PTHR24421:SF59">
    <property type="entry name" value="OXYGEN SENSOR HISTIDINE KINASE NREB"/>
    <property type="match status" value="1"/>
</dbReference>
<dbReference type="GeneID" id="78382823"/>
<keyword evidence="3" id="KW-0902">Two-component regulatory system</keyword>
<dbReference type="GO" id="GO:0000155">
    <property type="term" value="F:phosphorelay sensor kinase activity"/>
    <property type="evidence" value="ECO:0007669"/>
    <property type="project" value="InterPro"/>
</dbReference>
<dbReference type="Gene3D" id="1.20.5.1930">
    <property type="match status" value="1"/>
</dbReference>
<dbReference type="Gene3D" id="3.30.565.10">
    <property type="entry name" value="Histidine kinase-like ATPase, C-terminal domain"/>
    <property type="match status" value="1"/>
</dbReference>
<evidence type="ECO:0000256" key="1">
    <source>
        <dbReference type="ARBA" id="ARBA00022679"/>
    </source>
</evidence>
<dbReference type="Proteomes" id="UP000028640">
    <property type="component" value="Unassembled WGS sequence"/>
</dbReference>
<dbReference type="Pfam" id="PF08448">
    <property type="entry name" value="PAS_4"/>
    <property type="match status" value="1"/>
</dbReference>
<comment type="caution">
    <text evidence="5">The sequence shown here is derived from an EMBL/GenBank/DDBJ whole genome shotgun (WGS) entry which is preliminary data.</text>
</comment>
<dbReference type="InterPro" id="IPR003594">
    <property type="entry name" value="HATPase_dom"/>
</dbReference>
<feature type="domain" description="PAS" evidence="4">
    <location>
        <begin position="14"/>
        <end position="66"/>
    </location>
</feature>
<dbReference type="PANTHER" id="PTHR24421">
    <property type="entry name" value="NITRATE/NITRITE SENSOR PROTEIN NARX-RELATED"/>
    <property type="match status" value="1"/>
</dbReference>
<evidence type="ECO:0000313" key="6">
    <source>
        <dbReference type="Proteomes" id="UP000028640"/>
    </source>
</evidence>
<dbReference type="CDD" id="cd16917">
    <property type="entry name" value="HATPase_UhpB-NarQ-NarX-like"/>
    <property type="match status" value="1"/>
</dbReference>
<evidence type="ECO:0000259" key="4">
    <source>
        <dbReference type="PROSITE" id="PS50112"/>
    </source>
</evidence>